<evidence type="ECO:0000259" key="1">
    <source>
        <dbReference type="Pfam" id="PF07687"/>
    </source>
</evidence>
<dbReference type="EMBL" id="VFSV01000033">
    <property type="protein sequence ID" value="TRD15881.1"/>
    <property type="molecule type" value="Genomic_DNA"/>
</dbReference>
<protein>
    <submittedName>
        <fullName evidence="2">Aminoacyl-histidine dipeptidase</fullName>
    </submittedName>
</protein>
<keyword evidence="3" id="KW-1185">Reference proteome</keyword>
<name>A0A547PP33_9RHOB</name>
<dbReference type="GO" id="GO:0005829">
    <property type="term" value="C:cytosol"/>
    <property type="evidence" value="ECO:0007669"/>
    <property type="project" value="TreeGrafter"/>
</dbReference>
<proteinExistence type="predicted"/>
<dbReference type="PIRSF" id="PIRSF016599">
    <property type="entry name" value="Xaa-His_dipept"/>
    <property type="match status" value="1"/>
</dbReference>
<feature type="domain" description="Peptidase M20 dimerisation" evidence="1">
    <location>
        <begin position="208"/>
        <end position="290"/>
    </location>
</feature>
<dbReference type="Gene3D" id="3.40.630.10">
    <property type="entry name" value="Zn peptidases"/>
    <property type="match status" value="2"/>
</dbReference>
<dbReference type="PANTHER" id="PTHR43501">
    <property type="entry name" value="CYTOSOL NON-SPECIFIC DIPEPTIDASE"/>
    <property type="match status" value="1"/>
</dbReference>
<accession>A0A547PP33</accession>
<dbReference type="NCBIfam" id="TIGR01893">
    <property type="entry name" value="aa-his-dipept"/>
    <property type="match status" value="1"/>
</dbReference>
<dbReference type="Pfam" id="PF07687">
    <property type="entry name" value="M20_dimer"/>
    <property type="match status" value="1"/>
</dbReference>
<reference evidence="2 3" key="1">
    <citation type="submission" date="2019-06" db="EMBL/GenBank/DDBJ databases">
        <title>Paenimaribius caenipelagi gen. nov., sp. nov., isolated from a tidal flat.</title>
        <authorList>
            <person name="Yoon J.-H."/>
        </authorList>
    </citation>
    <scope>NUCLEOTIDE SEQUENCE [LARGE SCALE GENOMIC DNA]</scope>
    <source>
        <strain evidence="2 3">JBTF-M29</strain>
    </source>
</reference>
<dbReference type="AlphaFoldDB" id="A0A547PP33"/>
<dbReference type="RefSeq" id="WP_142835609.1">
    <property type="nucleotide sequence ID" value="NZ_VFSV01000033.1"/>
</dbReference>
<dbReference type="PRINTS" id="PR00934">
    <property type="entry name" value="XHISDIPTASE"/>
</dbReference>
<dbReference type="Proteomes" id="UP000318590">
    <property type="component" value="Unassembled WGS sequence"/>
</dbReference>
<comment type="caution">
    <text evidence="2">The sequence shown here is derived from an EMBL/GenBank/DDBJ whole genome shotgun (WGS) entry which is preliminary data.</text>
</comment>
<sequence>MRVLESIEPREVMYFFEELSGRHRCSQHEKDATDFIAAFADERGLEYHRDALDNIIVKKPGTAGYEAAPTVILHGHIDMVCKLDEGVTHDFATQGVRLKVDGDRIRAEGTTLGADNGLGISYMLALLDSEDIPHPPLECVMTVMEEMGKVGGDNIDLTKLTGKRMIDFNWIEEKQLLAGCSGDVTCRLDIDTQWQAASADRVGLSVDIRGLLGGHCEFDIHLERGNSIALLGRLLRAAMKAGDVEIARVSGGVQNNVIPAESEALLWVRADQVEAIEAAVAALAEDIRHEFRLSDPDMRITTARTDQSVERVFSPAAAARLVQVIALLPNGITNQNLEVEGNWETSNNIGLMVTAGDTVEITCTITSAVTSRKHALLDQLMLLADLAGDGVRAKQIGLDAPEFPWNPDSRMLEIAKGCYERTMGTKPDVLVSVCSLELGMFTQRIDGLDTIGIGTNLFDLHSPKESMDHTSAARVWPLIKDVMRHLDR</sequence>
<dbReference type="InterPro" id="IPR001160">
    <property type="entry name" value="Peptidase_M20C"/>
</dbReference>
<evidence type="ECO:0000313" key="3">
    <source>
        <dbReference type="Proteomes" id="UP000318590"/>
    </source>
</evidence>
<dbReference type="OrthoDB" id="9773892at2"/>
<dbReference type="SUPFAM" id="SSF53187">
    <property type="entry name" value="Zn-dependent exopeptidases"/>
    <property type="match status" value="1"/>
</dbReference>
<evidence type="ECO:0000313" key="2">
    <source>
        <dbReference type="EMBL" id="TRD15881.1"/>
    </source>
</evidence>
<dbReference type="PANTHER" id="PTHR43501:SF1">
    <property type="entry name" value="CYTOSOL NON-SPECIFIC DIPEPTIDASE"/>
    <property type="match status" value="1"/>
</dbReference>
<dbReference type="InterPro" id="IPR011650">
    <property type="entry name" value="Peptidase_M20_dimer"/>
</dbReference>
<gene>
    <name evidence="2" type="ORF">FEV53_14940</name>
</gene>
<organism evidence="2 3">
    <name type="scientific">Palleronia caenipelagi</name>
    <dbReference type="NCBI Taxonomy" id="2489174"/>
    <lineage>
        <taxon>Bacteria</taxon>
        <taxon>Pseudomonadati</taxon>
        <taxon>Pseudomonadota</taxon>
        <taxon>Alphaproteobacteria</taxon>
        <taxon>Rhodobacterales</taxon>
        <taxon>Roseobacteraceae</taxon>
        <taxon>Palleronia</taxon>
    </lineage>
</organism>
<dbReference type="GO" id="GO:0006508">
    <property type="term" value="P:proteolysis"/>
    <property type="evidence" value="ECO:0007669"/>
    <property type="project" value="InterPro"/>
</dbReference>
<dbReference type="GO" id="GO:0070573">
    <property type="term" value="F:metallodipeptidase activity"/>
    <property type="evidence" value="ECO:0007669"/>
    <property type="project" value="TreeGrafter"/>
</dbReference>